<dbReference type="GO" id="GO:1990281">
    <property type="term" value="C:efflux pump complex"/>
    <property type="evidence" value="ECO:0007669"/>
    <property type="project" value="TreeGrafter"/>
</dbReference>
<evidence type="ECO:0000259" key="5">
    <source>
        <dbReference type="Pfam" id="PF25973"/>
    </source>
</evidence>
<organism evidence="7 8">
    <name type="scientific">Glacieibacterium frigidum</name>
    <dbReference type="NCBI Taxonomy" id="2593303"/>
    <lineage>
        <taxon>Bacteria</taxon>
        <taxon>Pseudomonadati</taxon>
        <taxon>Pseudomonadota</taxon>
        <taxon>Alphaproteobacteria</taxon>
        <taxon>Sphingomonadales</taxon>
        <taxon>Sphingosinicellaceae</taxon>
        <taxon>Glacieibacterium</taxon>
    </lineage>
</organism>
<dbReference type="InterPro" id="IPR058647">
    <property type="entry name" value="BSH_CzcB-like"/>
</dbReference>
<dbReference type="Gene3D" id="2.40.30.170">
    <property type="match status" value="1"/>
</dbReference>
<dbReference type="Pfam" id="PF25989">
    <property type="entry name" value="YknX_C"/>
    <property type="match status" value="1"/>
</dbReference>
<keyword evidence="3" id="KW-1133">Transmembrane helix</keyword>
<dbReference type="RefSeq" id="WP_144236789.1">
    <property type="nucleotide sequence ID" value="NZ_VJWA01000001.1"/>
</dbReference>
<dbReference type="Gene3D" id="2.40.50.100">
    <property type="match status" value="1"/>
</dbReference>
<dbReference type="InterPro" id="IPR058637">
    <property type="entry name" value="YknX-like_C"/>
</dbReference>
<dbReference type="AlphaFoldDB" id="A0A552UIN8"/>
<feature type="transmembrane region" description="Helical" evidence="3">
    <location>
        <begin position="30"/>
        <end position="49"/>
    </location>
</feature>
<dbReference type="Pfam" id="PF25973">
    <property type="entry name" value="BSH_CzcB"/>
    <property type="match status" value="1"/>
</dbReference>
<dbReference type="OrthoDB" id="7422354at2"/>
<keyword evidence="8" id="KW-1185">Reference proteome</keyword>
<keyword evidence="3" id="KW-0812">Transmembrane</keyword>
<dbReference type="PANTHER" id="PTHR30469:SF15">
    <property type="entry name" value="HLYD FAMILY OF SECRETION PROTEINS"/>
    <property type="match status" value="1"/>
</dbReference>
<sequence>MNMQTPISPEHATPYELGARDGASPRRSRLWLIVALVIIAALVATWALFGRAKPPVAEAPKLPQVTVVVPGASAVADEVRVTGSIAARRDMPVGVQGEGGLVTRVLVDAGQFVRRGQVLASIDRSVQVQQVAAMAAGIRTARADAALAQAELDRAAKLVSKGFISKADIDRKTATRDANLARVSVAQAQLGEMQARVARLDVRAPAAGLVLARSVEAGQVVGAGGAPLFRIAEGGVLEMRAQVAEQDMARLKTGLPASVRPVGSTTDYRGRIWLLDPVIDVASRQGIARIALAYSPGLRVGAFANASIAAGETTQPLLPQSAIQVDGEGSYVYVVNADNTVARRPIVQGRVSDTGVGITRGLSGNEKVVVSAGAFLKPGEKVVPVAAARAR</sequence>
<dbReference type="Proteomes" id="UP000317894">
    <property type="component" value="Unassembled WGS sequence"/>
</dbReference>
<evidence type="ECO:0000256" key="2">
    <source>
        <dbReference type="SAM" id="MobiDB-lite"/>
    </source>
</evidence>
<evidence type="ECO:0000256" key="3">
    <source>
        <dbReference type="SAM" id="Phobius"/>
    </source>
</evidence>
<dbReference type="PANTHER" id="PTHR30469">
    <property type="entry name" value="MULTIDRUG RESISTANCE PROTEIN MDTA"/>
    <property type="match status" value="1"/>
</dbReference>
<keyword evidence="3" id="KW-0472">Membrane</keyword>
<proteinExistence type="inferred from homology"/>
<evidence type="ECO:0000313" key="8">
    <source>
        <dbReference type="Proteomes" id="UP000317894"/>
    </source>
</evidence>
<feature type="domain" description="YknX-like C-terminal permuted SH3-like" evidence="6">
    <location>
        <begin position="318"/>
        <end position="382"/>
    </location>
</feature>
<dbReference type="NCBIfam" id="TIGR01730">
    <property type="entry name" value="RND_mfp"/>
    <property type="match status" value="1"/>
</dbReference>
<dbReference type="Pfam" id="PF25954">
    <property type="entry name" value="Beta-barrel_RND_2"/>
    <property type="match status" value="1"/>
</dbReference>
<feature type="region of interest" description="Disordered" evidence="2">
    <location>
        <begin position="1"/>
        <end position="22"/>
    </location>
</feature>
<evidence type="ECO:0000256" key="1">
    <source>
        <dbReference type="ARBA" id="ARBA00009477"/>
    </source>
</evidence>
<dbReference type="GO" id="GO:0015562">
    <property type="term" value="F:efflux transmembrane transporter activity"/>
    <property type="evidence" value="ECO:0007669"/>
    <property type="project" value="TreeGrafter"/>
</dbReference>
<feature type="domain" description="CzcB-like barrel-sandwich hybrid" evidence="5">
    <location>
        <begin position="99"/>
        <end position="232"/>
    </location>
</feature>
<evidence type="ECO:0000259" key="6">
    <source>
        <dbReference type="Pfam" id="PF25989"/>
    </source>
</evidence>
<reference evidence="7 8" key="1">
    <citation type="submission" date="2019-07" db="EMBL/GenBank/DDBJ databases">
        <title>Novel species isolated from glacier.</title>
        <authorList>
            <person name="Liu Q."/>
            <person name="Xin Y.-H."/>
        </authorList>
    </citation>
    <scope>NUCLEOTIDE SEQUENCE [LARGE SCALE GENOMIC DNA]</scope>
    <source>
        <strain evidence="7 8">LB1R16</strain>
    </source>
</reference>
<dbReference type="Gene3D" id="1.10.287.470">
    <property type="entry name" value="Helix hairpin bin"/>
    <property type="match status" value="1"/>
</dbReference>
<dbReference type="EMBL" id="VJWA01000001">
    <property type="protein sequence ID" value="TRW18096.1"/>
    <property type="molecule type" value="Genomic_DNA"/>
</dbReference>
<dbReference type="SUPFAM" id="SSF111369">
    <property type="entry name" value="HlyD-like secretion proteins"/>
    <property type="match status" value="1"/>
</dbReference>
<dbReference type="InterPro" id="IPR058792">
    <property type="entry name" value="Beta-barrel_RND_2"/>
</dbReference>
<dbReference type="InterPro" id="IPR006143">
    <property type="entry name" value="RND_pump_MFP"/>
</dbReference>
<protein>
    <submittedName>
        <fullName evidence="7">Efflux RND transporter periplasmic adaptor subunit</fullName>
    </submittedName>
</protein>
<name>A0A552UIN8_9SPHN</name>
<comment type="caution">
    <text evidence="7">The sequence shown here is derived from an EMBL/GenBank/DDBJ whole genome shotgun (WGS) entry which is preliminary data.</text>
</comment>
<comment type="similarity">
    <text evidence="1">Belongs to the membrane fusion protein (MFP) (TC 8.A.1) family.</text>
</comment>
<evidence type="ECO:0000259" key="4">
    <source>
        <dbReference type="Pfam" id="PF25954"/>
    </source>
</evidence>
<accession>A0A552UIN8</accession>
<gene>
    <name evidence="7" type="ORF">FMM06_08290</name>
</gene>
<evidence type="ECO:0000313" key="7">
    <source>
        <dbReference type="EMBL" id="TRW18096.1"/>
    </source>
</evidence>
<dbReference type="Gene3D" id="2.40.420.20">
    <property type="match status" value="1"/>
</dbReference>
<feature type="domain" description="CusB-like beta-barrel" evidence="4">
    <location>
        <begin position="240"/>
        <end position="310"/>
    </location>
</feature>